<evidence type="ECO:0000313" key="4">
    <source>
        <dbReference type="Proteomes" id="UP000044625"/>
    </source>
</evidence>
<evidence type="ECO:0000259" key="1">
    <source>
        <dbReference type="SMART" id="SM00859"/>
    </source>
</evidence>
<dbReference type="GO" id="GO:0016620">
    <property type="term" value="F:oxidoreductase activity, acting on the aldehyde or oxo group of donors, NAD or NADP as acceptor"/>
    <property type="evidence" value="ECO:0007669"/>
    <property type="project" value="InterPro"/>
</dbReference>
<dbReference type="Proteomes" id="UP000044625">
    <property type="component" value="Unassembled WGS sequence"/>
</dbReference>
<protein>
    <submittedName>
        <fullName evidence="2">Oxidoreductase</fullName>
    </submittedName>
</protein>
<dbReference type="Gene3D" id="3.40.50.720">
    <property type="entry name" value="NAD(P)-binding Rossmann-like Domain"/>
    <property type="match status" value="1"/>
</dbReference>
<dbReference type="EMBL" id="CQAZ01000030">
    <property type="protein sequence ID" value="CNI14121.1"/>
    <property type="molecule type" value="Genomic_DNA"/>
</dbReference>
<accession>A0A0T9QJJ5</accession>
<dbReference type="STRING" id="1288385.ERS137968_03430"/>
<evidence type="ECO:0000313" key="5">
    <source>
        <dbReference type="Proteomes" id="UP000045840"/>
    </source>
</evidence>
<dbReference type="Proteomes" id="UP000045840">
    <property type="component" value="Unassembled WGS sequence"/>
</dbReference>
<dbReference type="SMART" id="SM00859">
    <property type="entry name" value="Semialdhyde_dh"/>
    <property type="match status" value="1"/>
</dbReference>
<evidence type="ECO:0000313" key="3">
    <source>
        <dbReference type="EMBL" id="CRY68327.1"/>
    </source>
</evidence>
<organism evidence="2 5">
    <name type="scientific">Yersinia pekkanenii</name>
    <dbReference type="NCBI Taxonomy" id="1288385"/>
    <lineage>
        <taxon>Bacteria</taxon>
        <taxon>Pseudomonadati</taxon>
        <taxon>Pseudomonadota</taxon>
        <taxon>Gammaproteobacteria</taxon>
        <taxon>Enterobacterales</taxon>
        <taxon>Yersiniaceae</taxon>
        <taxon>Yersinia</taxon>
    </lineage>
</organism>
<dbReference type="SUPFAM" id="SSF51735">
    <property type="entry name" value="NAD(P)-binding Rossmann-fold domains"/>
    <property type="match status" value="1"/>
</dbReference>
<name>A0A0T9QJJ5_9GAMM</name>
<dbReference type="PANTHER" id="PTHR14097">
    <property type="entry name" value="OXIDOREDUCTASE HTATIP2"/>
    <property type="match status" value="1"/>
</dbReference>
<proteinExistence type="predicted"/>
<dbReference type="AlphaFoldDB" id="A0A0T9QJJ5"/>
<gene>
    <name evidence="2" type="ORF">ERS008529_03188</name>
    <name evidence="3" type="ORF">ERS137968_03430</name>
</gene>
<dbReference type="PANTHER" id="PTHR14097:SF7">
    <property type="entry name" value="OXIDOREDUCTASE HTATIP2"/>
    <property type="match status" value="1"/>
</dbReference>
<keyword evidence="4" id="KW-1185">Reference proteome</keyword>
<dbReference type="InterPro" id="IPR000534">
    <property type="entry name" value="Semialdehyde_DH_NAD-bd"/>
</dbReference>
<evidence type="ECO:0000313" key="2">
    <source>
        <dbReference type="EMBL" id="CNI14121.1"/>
    </source>
</evidence>
<dbReference type="GO" id="GO:0051287">
    <property type="term" value="F:NAD binding"/>
    <property type="evidence" value="ECO:0007669"/>
    <property type="project" value="InterPro"/>
</dbReference>
<reference evidence="5" key="3">
    <citation type="submission" date="2015-03" db="EMBL/GenBank/DDBJ databases">
        <authorList>
            <consortium name="Pathogen Informatics"/>
        </authorList>
    </citation>
    <scope>NUCLEOTIDE SEQUENCE [LARGE SCALE GENOMIC DNA]</scope>
    <source>
        <strain evidence="5">A125KOH2</strain>
    </source>
</reference>
<feature type="domain" description="Semialdehyde dehydrogenase NAD-binding" evidence="1">
    <location>
        <begin position="40"/>
        <end position="132"/>
    </location>
</feature>
<dbReference type="InterPro" id="IPR036291">
    <property type="entry name" value="NAD(P)-bd_dom_sf"/>
</dbReference>
<sequence>MFITSQVNDYDNLFSFLINFFPGYPWLWAALVFIGGQMAKVLLLGASGLVGGELLRLLRLDARVTSIIAPTRNPLPVMNKLINPQGQNLAELLKTLTEPVDLVFCCLGTTRKQAGSQAAFRQVDYRLVLAAGETGRRLGARHFLLVSAMGANPKSWLFYNRTKGEAERDLQTQGWPQLTFARPSMLAGQRATPRLMESLSAPLFALLPDKWRLIKGKDVAQALLDQAFAPPKEGVTILTSAQMQQR</sequence>
<dbReference type="EMBL" id="CWJL01000020">
    <property type="protein sequence ID" value="CRY68327.1"/>
    <property type="molecule type" value="Genomic_DNA"/>
</dbReference>
<reference evidence="2" key="2">
    <citation type="submission" date="2015-03" db="EMBL/GenBank/DDBJ databases">
        <authorList>
            <person name="Murphy D."/>
        </authorList>
    </citation>
    <scope>NUCLEOTIDE SEQUENCE [LARGE SCALE GENOMIC DNA]</scope>
    <source>
        <strain evidence="2">A125KOH2</strain>
    </source>
</reference>
<reference evidence="3 4" key="1">
    <citation type="submission" date="2015-03" db="EMBL/GenBank/DDBJ databases">
        <authorList>
            <consortium name="Pathogen Informatics"/>
            <person name="Murphy D."/>
        </authorList>
    </citation>
    <scope>NUCLEOTIDE SEQUENCE [LARGE SCALE GENOMIC DNA]</scope>
    <source>
        <strain evidence="3">Type strain: CIP110230</strain>
        <strain evidence="4">type strain: CIP110230</strain>
    </source>
</reference>